<dbReference type="InterPro" id="IPR001810">
    <property type="entry name" value="F-box_dom"/>
</dbReference>
<dbReference type="InterPro" id="IPR013101">
    <property type="entry name" value="LRR_PRU1-like"/>
</dbReference>
<dbReference type="EMBL" id="JANJYI010000006">
    <property type="protein sequence ID" value="KAK2644659.1"/>
    <property type="molecule type" value="Genomic_DNA"/>
</dbReference>
<feature type="domain" description="F-box" evidence="1">
    <location>
        <begin position="8"/>
        <end position="59"/>
    </location>
</feature>
<reference evidence="2" key="1">
    <citation type="journal article" date="2023" name="Plant J.">
        <title>Genome sequences and population genomics provide insights into the demographic history, inbreeding, and mutation load of two 'living fossil' tree species of Dipteronia.</title>
        <authorList>
            <person name="Feng Y."/>
            <person name="Comes H.P."/>
            <person name="Chen J."/>
            <person name="Zhu S."/>
            <person name="Lu R."/>
            <person name="Zhang X."/>
            <person name="Li P."/>
            <person name="Qiu J."/>
            <person name="Olsen K.M."/>
            <person name="Qiu Y."/>
        </authorList>
    </citation>
    <scope>NUCLEOTIDE SEQUENCE</scope>
    <source>
        <strain evidence="2">KIB01</strain>
    </source>
</reference>
<dbReference type="Proteomes" id="UP001280121">
    <property type="component" value="Unassembled WGS sequence"/>
</dbReference>
<dbReference type="PANTHER" id="PTHR34145:SF28">
    <property type="entry name" value="F-BOX DOMAIN-CONTAINING PROTEIN"/>
    <property type="match status" value="1"/>
</dbReference>
<dbReference type="Gene3D" id="1.20.1280.50">
    <property type="match status" value="1"/>
</dbReference>
<dbReference type="InterPro" id="IPR032675">
    <property type="entry name" value="LRR_dom_sf"/>
</dbReference>
<protein>
    <recommendedName>
        <fullName evidence="1">F-box domain-containing protein</fullName>
    </recommendedName>
</protein>
<dbReference type="InterPro" id="IPR036047">
    <property type="entry name" value="F-box-like_dom_sf"/>
</dbReference>
<organism evidence="2 3">
    <name type="scientific">Dipteronia dyeriana</name>
    <dbReference type="NCBI Taxonomy" id="168575"/>
    <lineage>
        <taxon>Eukaryota</taxon>
        <taxon>Viridiplantae</taxon>
        <taxon>Streptophyta</taxon>
        <taxon>Embryophyta</taxon>
        <taxon>Tracheophyta</taxon>
        <taxon>Spermatophyta</taxon>
        <taxon>Magnoliopsida</taxon>
        <taxon>eudicotyledons</taxon>
        <taxon>Gunneridae</taxon>
        <taxon>Pentapetalae</taxon>
        <taxon>rosids</taxon>
        <taxon>malvids</taxon>
        <taxon>Sapindales</taxon>
        <taxon>Sapindaceae</taxon>
        <taxon>Hippocastanoideae</taxon>
        <taxon>Acereae</taxon>
        <taxon>Dipteronia</taxon>
    </lineage>
</organism>
<name>A0AAD9TZM4_9ROSI</name>
<dbReference type="SUPFAM" id="SSF52047">
    <property type="entry name" value="RNI-like"/>
    <property type="match status" value="1"/>
</dbReference>
<sequence length="341" mass="39612">MGDQNGVVDRISELPDCIIHHIMSYLSQEKVAQMSVLSRRWNYLQISLPILVFNRWRKETCRERSEEFIRYVDASILRFCELEVPLQKFRLCMTLYEVEGATSLLDKWIELGVAREYLKKLLLKNVRIDDQMVQKFIRGCPLLEDLFLFPIWDSESVCVIHAPKLKILTIDLSSNSCTDDIIEIVSPGLQQFTIVSISSGCVIDMPGCYDLKYLALSEAAISDEEFHNLVLKFPFLETLILYDCTVTKIAFSSNRLRELEVFNCRSLISVDIDAPSLLTFSYQFISRIASINVPRTCSWKTRFLFEGYRDPLVSFHSLKQLLEVPYEIEELRIRIYVKVCL</sequence>
<dbReference type="SUPFAM" id="SSF81383">
    <property type="entry name" value="F-box domain"/>
    <property type="match status" value="1"/>
</dbReference>
<dbReference type="AlphaFoldDB" id="A0AAD9TZM4"/>
<gene>
    <name evidence="2" type="ORF">Ddye_019854</name>
</gene>
<comment type="caution">
    <text evidence="2">The sequence shown here is derived from an EMBL/GenBank/DDBJ whole genome shotgun (WGS) entry which is preliminary data.</text>
</comment>
<evidence type="ECO:0000313" key="3">
    <source>
        <dbReference type="Proteomes" id="UP001280121"/>
    </source>
</evidence>
<evidence type="ECO:0000313" key="2">
    <source>
        <dbReference type="EMBL" id="KAK2644659.1"/>
    </source>
</evidence>
<dbReference type="PANTHER" id="PTHR34145">
    <property type="entry name" value="OS02G0105600 PROTEIN"/>
    <property type="match status" value="1"/>
</dbReference>
<accession>A0AAD9TZM4</accession>
<dbReference type="Pfam" id="PF07723">
    <property type="entry name" value="LRR_2"/>
    <property type="match status" value="1"/>
</dbReference>
<evidence type="ECO:0000259" key="1">
    <source>
        <dbReference type="PROSITE" id="PS50181"/>
    </source>
</evidence>
<dbReference type="InterPro" id="IPR055357">
    <property type="entry name" value="LRR_At1g61320_AtMIF1"/>
</dbReference>
<dbReference type="Gene3D" id="3.80.10.10">
    <property type="entry name" value="Ribonuclease Inhibitor"/>
    <property type="match status" value="1"/>
</dbReference>
<keyword evidence="3" id="KW-1185">Reference proteome</keyword>
<dbReference type="InterPro" id="IPR053772">
    <property type="entry name" value="At1g61320/At1g61330-like"/>
</dbReference>
<dbReference type="PROSITE" id="PS50181">
    <property type="entry name" value="FBOX"/>
    <property type="match status" value="1"/>
</dbReference>
<dbReference type="Pfam" id="PF00646">
    <property type="entry name" value="F-box"/>
    <property type="match status" value="1"/>
</dbReference>
<proteinExistence type="predicted"/>
<dbReference type="Pfam" id="PF23622">
    <property type="entry name" value="LRR_At1g61320_AtMIF1"/>
    <property type="match status" value="1"/>
</dbReference>